<name>A0A818KTG0_9BILA</name>
<evidence type="ECO:0000313" key="3">
    <source>
        <dbReference type="Proteomes" id="UP000663865"/>
    </source>
</evidence>
<dbReference type="Proteomes" id="UP000663865">
    <property type="component" value="Unassembled WGS sequence"/>
</dbReference>
<dbReference type="GO" id="GO:0003676">
    <property type="term" value="F:nucleic acid binding"/>
    <property type="evidence" value="ECO:0007669"/>
    <property type="project" value="InterPro"/>
</dbReference>
<proteinExistence type="predicted"/>
<dbReference type="PANTHER" id="PTHR46068:SF1">
    <property type="entry name" value="TRANSPOSASE IS30-LIKE HTH DOMAIN-CONTAINING PROTEIN"/>
    <property type="match status" value="1"/>
</dbReference>
<dbReference type="EMBL" id="CAJOBS010000479">
    <property type="protein sequence ID" value="CAF4585830.1"/>
    <property type="molecule type" value="Genomic_DNA"/>
</dbReference>
<evidence type="ECO:0000313" key="2">
    <source>
        <dbReference type="EMBL" id="CAF4585830.1"/>
    </source>
</evidence>
<gene>
    <name evidence="1" type="ORF">KIK155_LOCUS18968</name>
    <name evidence="2" type="ORF">TOA249_LOCUS9590</name>
</gene>
<evidence type="ECO:0008006" key="4">
    <source>
        <dbReference type="Google" id="ProtNLM"/>
    </source>
</evidence>
<dbReference type="EMBL" id="CAJNYV010003344">
    <property type="protein sequence ID" value="CAF3561530.1"/>
    <property type="molecule type" value="Genomic_DNA"/>
</dbReference>
<dbReference type="SUPFAM" id="SSF46689">
    <property type="entry name" value="Homeodomain-like"/>
    <property type="match status" value="1"/>
</dbReference>
<dbReference type="PANTHER" id="PTHR46068">
    <property type="entry name" value="PROTEIN CBG27172"/>
    <property type="match status" value="1"/>
</dbReference>
<comment type="caution">
    <text evidence="1">The sequence shown here is derived from an EMBL/GenBank/DDBJ whole genome shotgun (WGS) entry which is preliminary data.</text>
</comment>
<reference evidence="1" key="1">
    <citation type="submission" date="2021-02" db="EMBL/GenBank/DDBJ databases">
        <authorList>
            <person name="Nowell W R."/>
        </authorList>
    </citation>
    <scope>NUCLEOTIDE SEQUENCE</scope>
</reference>
<protein>
    <recommendedName>
        <fullName evidence="4">Transposase</fullName>
    </recommendedName>
</protein>
<dbReference type="Gene3D" id="3.30.420.10">
    <property type="entry name" value="Ribonuclease H-like superfamily/Ribonuclease H"/>
    <property type="match status" value="1"/>
</dbReference>
<dbReference type="AlphaFoldDB" id="A0A818KTG0"/>
<sequence>MKSKDLRNVVLLKYENGDRPSKIFHDLAGAISLRTIWRWIKMIKDTGAIDLSTPPGRTRTARTTGNIKKVKQRIMRRKRSSGRKIARDLAVSQTSVRRILHEDLGLFPYKIIKEPAITEIQKEQRMKFVNWVKNNFNNDDIKRWLFSDEKLFDFDGVYNVQNDRIWAANRQEADAKGGIKKKHKFPTKVMVWLGACRNGLTTPVILDNGTVNHEKYIEQVLPVALKCGNEMMGSD</sequence>
<dbReference type="InterPro" id="IPR009057">
    <property type="entry name" value="Homeodomain-like_sf"/>
</dbReference>
<organism evidence="1 3">
    <name type="scientific">Rotaria socialis</name>
    <dbReference type="NCBI Taxonomy" id="392032"/>
    <lineage>
        <taxon>Eukaryota</taxon>
        <taxon>Metazoa</taxon>
        <taxon>Spiralia</taxon>
        <taxon>Gnathifera</taxon>
        <taxon>Rotifera</taxon>
        <taxon>Eurotatoria</taxon>
        <taxon>Bdelloidea</taxon>
        <taxon>Philodinida</taxon>
        <taxon>Philodinidae</taxon>
        <taxon>Rotaria</taxon>
    </lineage>
</organism>
<evidence type="ECO:0000313" key="1">
    <source>
        <dbReference type="EMBL" id="CAF3561530.1"/>
    </source>
</evidence>
<dbReference type="Proteomes" id="UP000663838">
    <property type="component" value="Unassembled WGS sequence"/>
</dbReference>
<dbReference type="InterPro" id="IPR036397">
    <property type="entry name" value="RNaseH_sf"/>
</dbReference>
<accession>A0A818KTG0</accession>